<protein>
    <submittedName>
        <fullName evidence="1">7627_t:CDS:1</fullName>
    </submittedName>
</protein>
<proteinExistence type="predicted"/>
<name>A0A9N8Z7Y6_9GLOM</name>
<dbReference type="EMBL" id="CAJVPK010000246">
    <property type="protein sequence ID" value="CAG8482262.1"/>
    <property type="molecule type" value="Genomic_DNA"/>
</dbReference>
<reference evidence="1" key="1">
    <citation type="submission" date="2021-06" db="EMBL/GenBank/DDBJ databases">
        <authorList>
            <person name="Kallberg Y."/>
            <person name="Tangrot J."/>
            <person name="Rosling A."/>
        </authorList>
    </citation>
    <scope>NUCLEOTIDE SEQUENCE</scope>
    <source>
        <strain evidence="1">AZ414A</strain>
    </source>
</reference>
<organism evidence="1 2">
    <name type="scientific">Diversispora eburnea</name>
    <dbReference type="NCBI Taxonomy" id="1213867"/>
    <lineage>
        <taxon>Eukaryota</taxon>
        <taxon>Fungi</taxon>
        <taxon>Fungi incertae sedis</taxon>
        <taxon>Mucoromycota</taxon>
        <taxon>Glomeromycotina</taxon>
        <taxon>Glomeromycetes</taxon>
        <taxon>Diversisporales</taxon>
        <taxon>Diversisporaceae</taxon>
        <taxon>Diversispora</taxon>
    </lineage>
</organism>
<accession>A0A9N8Z7Y6</accession>
<gene>
    <name evidence="1" type="ORF">DEBURN_LOCUS3727</name>
</gene>
<dbReference type="AlphaFoldDB" id="A0A9N8Z7Y6"/>
<dbReference type="Proteomes" id="UP000789706">
    <property type="component" value="Unassembled WGS sequence"/>
</dbReference>
<sequence length="71" mass="7914">MSECIDTLNTLNTLDDEENVYLECSSGILENNNEKWGDYLKPEIDRKGRKSDLMAVGDFNGAGSLLKSENV</sequence>
<comment type="caution">
    <text evidence="1">The sequence shown here is derived from an EMBL/GenBank/DDBJ whole genome shotgun (WGS) entry which is preliminary data.</text>
</comment>
<keyword evidence="2" id="KW-1185">Reference proteome</keyword>
<evidence type="ECO:0000313" key="1">
    <source>
        <dbReference type="EMBL" id="CAG8482262.1"/>
    </source>
</evidence>
<evidence type="ECO:0000313" key="2">
    <source>
        <dbReference type="Proteomes" id="UP000789706"/>
    </source>
</evidence>